<dbReference type="OrthoDB" id="9844317at2"/>
<accession>A0A398CS76</accession>
<reference evidence="1 2" key="1">
    <citation type="submission" date="2018-09" db="EMBL/GenBank/DDBJ databases">
        <title>Cohnella cavernae sp. nov., isolated from a karst cave.</title>
        <authorList>
            <person name="Zhu H."/>
        </authorList>
    </citation>
    <scope>NUCLEOTIDE SEQUENCE [LARGE SCALE GENOMIC DNA]</scope>
    <source>
        <strain evidence="1 2">K2E09-144</strain>
    </source>
</reference>
<organism evidence="1 2">
    <name type="scientific">Cohnella faecalis</name>
    <dbReference type="NCBI Taxonomy" id="2315694"/>
    <lineage>
        <taxon>Bacteria</taxon>
        <taxon>Bacillati</taxon>
        <taxon>Bacillota</taxon>
        <taxon>Bacilli</taxon>
        <taxon>Bacillales</taxon>
        <taxon>Paenibacillaceae</taxon>
        <taxon>Cohnella</taxon>
    </lineage>
</organism>
<comment type="caution">
    <text evidence="1">The sequence shown here is derived from an EMBL/GenBank/DDBJ whole genome shotgun (WGS) entry which is preliminary data.</text>
</comment>
<dbReference type="Proteomes" id="UP000266340">
    <property type="component" value="Unassembled WGS sequence"/>
</dbReference>
<evidence type="ECO:0000313" key="2">
    <source>
        <dbReference type="Proteomes" id="UP000266340"/>
    </source>
</evidence>
<sequence length="618" mass="70605">MTRSKLVKSILIVCVIIATLCVGIVTLNSKDDTAQSFTPIYQLGNFDKSLISQSEIRKLLKKTYYSGKDVSGFSSIPLYSAPNLYNMYWVLSLNKKLGNDIRDFKDLKELQKISGEFPLSNPNYIELDNLRMITGVYNYLGSPGNNETQIKKIISEHFDNESNLYFWKNKDESMEDKISATNVVLSILNNMNSLSTVKEVSSVKGQLIKLFNNDNYFTNDDINNTIINNGGPIIISLMLLGVTPDEDSIKAVYKKRIDWINYWNSFERKNDFYSLMVLNQLIKINTFFKLQLSVENSYVTSYFGDNGSFEGMGYESINSTEKESLNIEPQYVDMLLNICQSTHFEFPFKKELLQYVNDSIEVSFVKNGDVDITMDDNYYGLKIANSFGFPHDKAKVLQLLNSWVIKNVEEDSNIHDSYKLQQILYVLLSYKELEESFPSTATIENSVVDYLNRLEYKTYPELVETISEYKTGLEILRLLDSKIPKTTKQKIKSILSDEKDNKQLFDNIIVTDISEIIGLLNDNNLSKLLNQKITSSLGNLRFKGGYKQRVGPLGEPDVYSTAKALKSKKVEISEKDKIEINSFVLTLKSDHNEFKLSQTGSTGDLKAIFELLQISSYY</sequence>
<protein>
    <submittedName>
        <fullName evidence="1">Uncharacterized protein</fullName>
    </submittedName>
</protein>
<keyword evidence="2" id="KW-1185">Reference proteome</keyword>
<name>A0A398CS76_9BACL</name>
<evidence type="ECO:0000313" key="1">
    <source>
        <dbReference type="EMBL" id="RIE05060.1"/>
    </source>
</evidence>
<proteinExistence type="predicted"/>
<dbReference type="AlphaFoldDB" id="A0A398CS76"/>
<gene>
    <name evidence="1" type="ORF">D3H35_02715</name>
</gene>
<dbReference type="EMBL" id="QXJM01000016">
    <property type="protein sequence ID" value="RIE05060.1"/>
    <property type="molecule type" value="Genomic_DNA"/>
</dbReference>
<dbReference type="RefSeq" id="WP_119147660.1">
    <property type="nucleotide sequence ID" value="NZ_JBHSOV010000060.1"/>
</dbReference>